<gene>
    <name evidence="2" type="ORF">AAEO60_13975</name>
</gene>
<dbReference type="RefSeq" id="WP_341674322.1">
    <property type="nucleotide sequence ID" value="NZ_JBBYHV010000002.1"/>
</dbReference>
<accession>A0ABU9IH67</accession>
<dbReference type="Proteomes" id="UP001497045">
    <property type="component" value="Unassembled WGS sequence"/>
</dbReference>
<feature type="compositionally biased region" description="Basic and acidic residues" evidence="1">
    <location>
        <begin position="50"/>
        <end position="68"/>
    </location>
</feature>
<evidence type="ECO:0000313" key="2">
    <source>
        <dbReference type="EMBL" id="MEL1251780.1"/>
    </source>
</evidence>
<comment type="caution">
    <text evidence="2">The sequence shown here is derived from an EMBL/GenBank/DDBJ whole genome shotgun (WGS) entry which is preliminary data.</text>
</comment>
<evidence type="ECO:0000313" key="3">
    <source>
        <dbReference type="Proteomes" id="UP001497045"/>
    </source>
</evidence>
<proteinExistence type="predicted"/>
<keyword evidence="3" id="KW-1185">Reference proteome</keyword>
<protein>
    <submittedName>
        <fullName evidence="2">DUF1192 domain-containing protein</fullName>
    </submittedName>
</protein>
<dbReference type="Pfam" id="PF06698">
    <property type="entry name" value="DUF1192"/>
    <property type="match status" value="1"/>
</dbReference>
<reference evidence="2 3" key="1">
    <citation type="submission" date="2024-04" db="EMBL/GenBank/DDBJ databases">
        <title>Aurantiacibacter sp. DGU6 16S ribosomal RNA gene Genome sequencing and assembly.</title>
        <authorList>
            <person name="Park S."/>
        </authorList>
    </citation>
    <scope>NUCLEOTIDE SEQUENCE [LARGE SCALE GENOMIC DNA]</scope>
    <source>
        <strain evidence="2 3">DGU6</strain>
    </source>
</reference>
<organism evidence="2 3">
    <name type="scientific">Aurantiacibacter gilvus</name>
    <dbReference type="NCBI Taxonomy" id="3139141"/>
    <lineage>
        <taxon>Bacteria</taxon>
        <taxon>Pseudomonadati</taxon>
        <taxon>Pseudomonadota</taxon>
        <taxon>Alphaproteobacteria</taxon>
        <taxon>Sphingomonadales</taxon>
        <taxon>Erythrobacteraceae</taxon>
        <taxon>Aurantiacibacter</taxon>
    </lineage>
</organism>
<name>A0ABU9IH67_9SPHN</name>
<dbReference type="EMBL" id="JBBYHV010000002">
    <property type="protein sequence ID" value="MEL1251780.1"/>
    <property type="molecule type" value="Genomic_DNA"/>
</dbReference>
<sequence length="68" mass="7720">MEDDDLPRMRSDAAALLAKEDLDTYSQDELMARVQLLEAEIARVKAHHAKASDHRKVADALFKPRETD</sequence>
<feature type="region of interest" description="Disordered" evidence="1">
    <location>
        <begin position="48"/>
        <end position="68"/>
    </location>
</feature>
<dbReference type="InterPro" id="IPR009579">
    <property type="entry name" value="DUF1192"/>
</dbReference>
<evidence type="ECO:0000256" key="1">
    <source>
        <dbReference type="SAM" id="MobiDB-lite"/>
    </source>
</evidence>